<feature type="region of interest" description="Disordered" evidence="1">
    <location>
        <begin position="1"/>
        <end position="21"/>
    </location>
</feature>
<gene>
    <name evidence="2" type="ORF">JF547_00760</name>
</gene>
<protein>
    <submittedName>
        <fullName evidence="2">Uncharacterized protein</fullName>
    </submittedName>
</protein>
<dbReference type="Proteomes" id="UP000664405">
    <property type="component" value="Unassembled WGS sequence"/>
</dbReference>
<proteinExistence type="predicted"/>
<evidence type="ECO:0000256" key="1">
    <source>
        <dbReference type="SAM" id="MobiDB-lite"/>
    </source>
</evidence>
<accession>A0A8I1M4N0</accession>
<comment type="caution">
    <text evidence="2">The sequence shown here is derived from an EMBL/GenBank/DDBJ whole genome shotgun (WGS) entry which is preliminary data.</text>
</comment>
<organism evidence="2 3">
    <name type="scientific">Thalassospira povalilytica</name>
    <dbReference type="NCBI Taxonomy" id="732237"/>
    <lineage>
        <taxon>Bacteria</taxon>
        <taxon>Pseudomonadati</taxon>
        <taxon>Pseudomonadota</taxon>
        <taxon>Alphaproteobacteria</taxon>
        <taxon>Rhodospirillales</taxon>
        <taxon>Thalassospiraceae</taxon>
        <taxon>Thalassospira</taxon>
    </lineage>
</organism>
<evidence type="ECO:0000313" key="3">
    <source>
        <dbReference type="Proteomes" id="UP000664405"/>
    </source>
</evidence>
<dbReference type="EMBL" id="JAEKJW010000001">
    <property type="protein sequence ID" value="MBN8195033.1"/>
    <property type="molecule type" value="Genomic_DNA"/>
</dbReference>
<dbReference type="RefSeq" id="WP_181848880.1">
    <property type="nucleotide sequence ID" value="NZ_JAEKJW010000001.1"/>
</dbReference>
<name>A0A8I1M4N0_9PROT</name>
<sequence length="58" mass="6311">MKAHMLKNQNHSAEPGHPAVPFDIQKPPIIASLHLETGSKSKKEDTEIGILLTLVCPV</sequence>
<reference evidence="2" key="1">
    <citation type="submission" date="2020-12" db="EMBL/GenBank/DDBJ databases">
        <title>Oil enriched cultivation method for isolating marine PHA-producing bacteria.</title>
        <authorList>
            <person name="Zheng W."/>
            <person name="Yu S."/>
            <person name="Huang Y."/>
        </authorList>
    </citation>
    <scope>NUCLEOTIDE SEQUENCE</scope>
    <source>
        <strain evidence="2">SY-2-3</strain>
    </source>
</reference>
<evidence type="ECO:0000313" key="2">
    <source>
        <dbReference type="EMBL" id="MBN8195033.1"/>
    </source>
</evidence>
<dbReference type="AlphaFoldDB" id="A0A8I1M4N0"/>